<protein>
    <submittedName>
        <fullName evidence="2">Uncharacterized protein</fullName>
    </submittedName>
</protein>
<feature type="compositionally biased region" description="Basic and acidic residues" evidence="1">
    <location>
        <begin position="148"/>
        <end position="160"/>
    </location>
</feature>
<organism evidence="2 3">
    <name type="scientific">Luteibacter yeojuensis</name>
    <dbReference type="NCBI Taxonomy" id="345309"/>
    <lineage>
        <taxon>Bacteria</taxon>
        <taxon>Pseudomonadati</taxon>
        <taxon>Pseudomonadota</taxon>
        <taxon>Gammaproteobacteria</taxon>
        <taxon>Lysobacterales</taxon>
        <taxon>Rhodanobacteraceae</taxon>
        <taxon>Luteibacter</taxon>
    </lineage>
</organism>
<accession>A0A0F3KQX1</accession>
<name>A0A0F3KQX1_9GAMM</name>
<evidence type="ECO:0000313" key="2">
    <source>
        <dbReference type="EMBL" id="KJV32519.1"/>
    </source>
</evidence>
<proteinExistence type="predicted"/>
<sequence>MKTLNEGSRISWERPPAMLARDHWLDLSEGAAFTQVRDSAIAVLNCLESLLGRTSTARLKLSQGDERLEGHLDSLRHLARAFLGGERDKQFTREDARSFCLDCCDESDVSLIRMLVMRDGRVLRLSGNDVVPGHAFVQGANSMADGTEGDRSNDEAQRADGVKWPAGASYRLGNLYSLWHDLGGNVGMFDYAS</sequence>
<evidence type="ECO:0000256" key="1">
    <source>
        <dbReference type="SAM" id="MobiDB-lite"/>
    </source>
</evidence>
<comment type="caution">
    <text evidence="2">The sequence shown here is derived from an EMBL/GenBank/DDBJ whole genome shotgun (WGS) entry which is preliminary data.</text>
</comment>
<feature type="region of interest" description="Disordered" evidence="1">
    <location>
        <begin position="141"/>
        <end position="160"/>
    </location>
</feature>
<dbReference type="EMBL" id="JZRB01000025">
    <property type="protein sequence ID" value="KJV32519.1"/>
    <property type="molecule type" value="Genomic_DNA"/>
</dbReference>
<reference evidence="2 3" key="1">
    <citation type="submission" date="2015-03" db="EMBL/GenBank/DDBJ databases">
        <title>Draft genome sequence of Luteibacter yeojuensis strain SU11.</title>
        <authorList>
            <person name="Sulaiman J."/>
            <person name="Priya K."/>
            <person name="Chan K.-G."/>
        </authorList>
    </citation>
    <scope>NUCLEOTIDE SEQUENCE [LARGE SCALE GENOMIC DNA]</scope>
    <source>
        <strain evidence="2 3">SU11</strain>
    </source>
</reference>
<evidence type="ECO:0000313" key="3">
    <source>
        <dbReference type="Proteomes" id="UP000033651"/>
    </source>
</evidence>
<keyword evidence="3" id="KW-1185">Reference proteome</keyword>
<dbReference type="AlphaFoldDB" id="A0A0F3KQX1"/>
<gene>
    <name evidence="2" type="ORF">VI08_12350</name>
</gene>
<dbReference type="PATRIC" id="fig|345309.4.peg.1815"/>
<dbReference type="Proteomes" id="UP000033651">
    <property type="component" value="Unassembled WGS sequence"/>
</dbReference>